<feature type="domain" description="TonB-dependent receptor-like beta-barrel" evidence="14">
    <location>
        <begin position="242"/>
        <end position="661"/>
    </location>
</feature>
<evidence type="ECO:0000256" key="9">
    <source>
        <dbReference type="ARBA" id="ARBA00023237"/>
    </source>
</evidence>
<dbReference type="NCBIfam" id="TIGR01785">
    <property type="entry name" value="TonB-hemin"/>
    <property type="match status" value="1"/>
</dbReference>
<gene>
    <name evidence="16" type="ORF">F0L16_13340</name>
</gene>
<dbReference type="CDD" id="cd01347">
    <property type="entry name" value="ligand_gated_channel"/>
    <property type="match status" value="1"/>
</dbReference>
<evidence type="ECO:0000313" key="16">
    <source>
        <dbReference type="EMBL" id="KAA1186793.1"/>
    </source>
</evidence>
<evidence type="ECO:0000256" key="3">
    <source>
        <dbReference type="ARBA" id="ARBA00022448"/>
    </source>
</evidence>
<evidence type="ECO:0000256" key="8">
    <source>
        <dbReference type="ARBA" id="ARBA00023136"/>
    </source>
</evidence>
<dbReference type="GO" id="GO:0044718">
    <property type="term" value="P:siderophore transmembrane transport"/>
    <property type="evidence" value="ECO:0007669"/>
    <property type="project" value="TreeGrafter"/>
</dbReference>
<dbReference type="GO" id="GO:0015232">
    <property type="term" value="F:heme transmembrane transporter activity"/>
    <property type="evidence" value="ECO:0007669"/>
    <property type="project" value="InterPro"/>
</dbReference>
<dbReference type="PANTHER" id="PTHR30069">
    <property type="entry name" value="TONB-DEPENDENT OUTER MEMBRANE RECEPTOR"/>
    <property type="match status" value="1"/>
</dbReference>
<evidence type="ECO:0000259" key="15">
    <source>
        <dbReference type="Pfam" id="PF07715"/>
    </source>
</evidence>
<dbReference type="GO" id="GO:0015344">
    <property type="term" value="F:siderophore uptake transmembrane transporter activity"/>
    <property type="evidence" value="ECO:0007669"/>
    <property type="project" value="TreeGrafter"/>
</dbReference>
<proteinExistence type="inferred from homology"/>
<evidence type="ECO:0000256" key="10">
    <source>
        <dbReference type="PROSITE-ProRule" id="PRU01360"/>
    </source>
</evidence>
<keyword evidence="5 10" id="KW-0812">Transmembrane</keyword>
<dbReference type="PROSITE" id="PS52016">
    <property type="entry name" value="TONB_DEPENDENT_REC_3"/>
    <property type="match status" value="1"/>
</dbReference>
<evidence type="ECO:0000256" key="7">
    <source>
        <dbReference type="ARBA" id="ARBA00023077"/>
    </source>
</evidence>
<dbReference type="AlphaFoldDB" id="A0A5B0WIH6"/>
<feature type="domain" description="TonB-dependent receptor plug" evidence="15">
    <location>
        <begin position="57"/>
        <end position="159"/>
    </location>
</feature>
<keyword evidence="7 11" id="KW-0798">TonB box</keyword>
<dbReference type="InterPro" id="IPR012910">
    <property type="entry name" value="Plug_dom"/>
</dbReference>
<dbReference type="Gene3D" id="2.40.170.20">
    <property type="entry name" value="TonB-dependent receptor, beta-barrel domain"/>
    <property type="match status" value="1"/>
</dbReference>
<dbReference type="InterPro" id="IPR039426">
    <property type="entry name" value="TonB-dep_rcpt-like"/>
</dbReference>
<evidence type="ECO:0000313" key="17">
    <source>
        <dbReference type="Proteomes" id="UP000322184"/>
    </source>
</evidence>
<sequence>MSQSAKSTLKLSVLSLAIISSIPTVYAATKSPDSESDKSSHDVITVYATGNERDSFEAPMMVTVINNKSAQSQTAGSANDLIRKIPGINIAGTNRANGQDVSLRGYGPQGVLTLIDGIRQGTDTGHINGTFLDPALIKQVEVVRGPSALLYGSGALGGVIAYQTVDAADLLQTGQDHGFRVFARGATGDHSMGFGGATFGKTESLDGLFAFSTRDAGNIRHSNGLTADNDEFISNLIAKGSWKIDENQSLSSQLRYYRNEANQPKNPQTLIGKNDRPNSWADRTTAQRDAQLSYQLNPSEYDWLNAKADLYYSDVTIDVRTKEKGFEGREQKTYGVKLENRSRLWTDSPLAHQFTYGGETYQQKQTPGGNTDSFPDADIRFYSGWVQDEITLRDLPVSIIAGTRYDNYKGTNSKYKDVSADKWSSKGAISITPTDWSMLFTSYAQAFRAPTMKEMYNDSRHYPMGPGMNNDWIPNPNLRPESNTTWESGFGLRFGNLLAENDELKFKASYFDTKAKDYIKLELINPLKKKSGEIVKLPSGDPIYLNTTSTNVPSAKIWGWDISMNYESNLFSWELAYNRTEGKDEKSGYSLNNLSPDTITSILDIPIAQTSFSVGWVSQFTNHTDFKGKDDKGNDPKQQAGYGINDFYVSYQGEGMLKGVTTTAVLGNAFDKEYYSPQGIPQDGRNAKLLVSYQW</sequence>
<dbReference type="InterPro" id="IPR036942">
    <property type="entry name" value="Beta-barrel_TonB_sf"/>
</dbReference>
<protein>
    <submittedName>
        <fullName evidence="16">TonB-dependent hemoglobin/transferrin/lactoferrin family receptor</fullName>
    </submittedName>
</protein>
<accession>A0A5B0WIH6</accession>
<evidence type="ECO:0000259" key="14">
    <source>
        <dbReference type="Pfam" id="PF00593"/>
    </source>
</evidence>
<comment type="caution">
    <text evidence="16">The sequence shown here is derived from an EMBL/GenBank/DDBJ whole genome shotgun (WGS) entry which is preliminary data.</text>
</comment>
<name>A0A5B0WIH6_9GAMM</name>
<organism evidence="16 17">
    <name type="scientific">Photorhabdus heterorhabditis</name>
    <dbReference type="NCBI Taxonomy" id="880156"/>
    <lineage>
        <taxon>Bacteria</taxon>
        <taxon>Pseudomonadati</taxon>
        <taxon>Pseudomonadota</taxon>
        <taxon>Gammaproteobacteria</taxon>
        <taxon>Enterobacterales</taxon>
        <taxon>Morganellaceae</taxon>
        <taxon>Photorhabdus</taxon>
    </lineage>
</organism>
<evidence type="ECO:0000256" key="1">
    <source>
        <dbReference type="ARBA" id="ARBA00004571"/>
    </source>
</evidence>
<evidence type="ECO:0000256" key="4">
    <source>
        <dbReference type="ARBA" id="ARBA00022452"/>
    </source>
</evidence>
<evidence type="ECO:0000256" key="13">
    <source>
        <dbReference type="SAM" id="SignalP"/>
    </source>
</evidence>
<evidence type="ECO:0000256" key="2">
    <source>
        <dbReference type="ARBA" id="ARBA00009810"/>
    </source>
</evidence>
<dbReference type="STRING" id="880156.AM629_03225"/>
<feature type="chain" id="PRO_5022658269" evidence="13">
    <location>
        <begin position="28"/>
        <end position="695"/>
    </location>
</feature>
<evidence type="ECO:0000256" key="6">
    <source>
        <dbReference type="ARBA" id="ARBA00022729"/>
    </source>
</evidence>
<dbReference type="PANTHER" id="PTHR30069:SF41">
    <property type="entry name" value="HEME_HEMOPEXIN UTILIZATION PROTEIN C"/>
    <property type="match status" value="1"/>
</dbReference>
<dbReference type="SUPFAM" id="SSF56935">
    <property type="entry name" value="Porins"/>
    <property type="match status" value="1"/>
</dbReference>
<evidence type="ECO:0000256" key="5">
    <source>
        <dbReference type="ARBA" id="ARBA00022692"/>
    </source>
</evidence>
<dbReference type="InterPro" id="IPR000531">
    <property type="entry name" value="Beta-barrel_TonB"/>
</dbReference>
<dbReference type="GO" id="GO:0009279">
    <property type="term" value="C:cell outer membrane"/>
    <property type="evidence" value="ECO:0007669"/>
    <property type="project" value="UniProtKB-SubCell"/>
</dbReference>
<keyword evidence="4 10" id="KW-1134">Transmembrane beta strand</keyword>
<feature type="compositionally biased region" description="Polar residues" evidence="12">
    <location>
        <begin position="261"/>
        <end position="271"/>
    </location>
</feature>
<evidence type="ECO:0000256" key="11">
    <source>
        <dbReference type="RuleBase" id="RU003357"/>
    </source>
</evidence>
<keyword evidence="9 10" id="KW-0998">Cell outer membrane</keyword>
<dbReference type="Gene3D" id="2.170.130.10">
    <property type="entry name" value="TonB-dependent receptor, plug domain"/>
    <property type="match status" value="1"/>
</dbReference>
<feature type="signal peptide" evidence="13">
    <location>
        <begin position="1"/>
        <end position="27"/>
    </location>
</feature>
<keyword evidence="3 10" id="KW-0813">Transport</keyword>
<comment type="subcellular location">
    <subcellularLocation>
        <location evidence="1 10">Cell outer membrane</location>
        <topology evidence="1 10">Multi-pass membrane protein</topology>
    </subcellularLocation>
</comment>
<feature type="region of interest" description="Disordered" evidence="12">
    <location>
        <begin position="261"/>
        <end position="281"/>
    </location>
</feature>
<keyword evidence="6 13" id="KW-0732">Signal</keyword>
<dbReference type="EMBL" id="VTUW01000024">
    <property type="protein sequence ID" value="KAA1186793.1"/>
    <property type="molecule type" value="Genomic_DNA"/>
</dbReference>
<comment type="similarity">
    <text evidence="2 10 11">Belongs to the TonB-dependent receptor family.</text>
</comment>
<dbReference type="RefSeq" id="WP_149616920.1">
    <property type="nucleotide sequence ID" value="NZ_CAWPFF010000064.1"/>
</dbReference>
<dbReference type="Pfam" id="PF07715">
    <property type="entry name" value="Plug"/>
    <property type="match status" value="1"/>
</dbReference>
<reference evidence="16 17" key="1">
    <citation type="submission" date="2019-09" db="EMBL/GenBank/DDBJ databases">
        <title>Whole genome sequence of Photorhabdus heterorhabditis strain ETL (Enterobacteriales: Enterobacteriaceae) a bacterial symbiont of Heterorhabditis zealandica strain ETL (Rhabditida: Heterorhabditidae).</title>
        <authorList>
            <person name="Lulamba T.E."/>
            <person name="Serepa-Dlamini M.H."/>
        </authorList>
    </citation>
    <scope>NUCLEOTIDE SEQUENCE [LARGE SCALE GENOMIC DNA]</scope>
    <source>
        <strain evidence="16 17">ETL</strain>
    </source>
</reference>
<dbReference type="Pfam" id="PF00593">
    <property type="entry name" value="TonB_dep_Rec_b-barrel"/>
    <property type="match status" value="1"/>
</dbReference>
<dbReference type="InterPro" id="IPR011276">
    <property type="entry name" value="TonB_haem/Hb_rcpt"/>
</dbReference>
<dbReference type="InterPro" id="IPR010949">
    <property type="entry name" value="TonB_Hb/transfer/lactofer_rcpt"/>
</dbReference>
<dbReference type="InterPro" id="IPR037066">
    <property type="entry name" value="Plug_dom_sf"/>
</dbReference>
<keyword evidence="16" id="KW-0675">Receptor</keyword>
<evidence type="ECO:0000256" key="12">
    <source>
        <dbReference type="SAM" id="MobiDB-lite"/>
    </source>
</evidence>
<keyword evidence="8 10" id="KW-0472">Membrane</keyword>
<dbReference type="NCBIfam" id="TIGR01786">
    <property type="entry name" value="TonB-hemlactrns"/>
    <property type="match status" value="1"/>
</dbReference>
<dbReference type="Proteomes" id="UP000322184">
    <property type="component" value="Unassembled WGS sequence"/>
</dbReference>